<evidence type="ECO:0000313" key="1">
    <source>
        <dbReference type="EMBL" id="CAD2207774.1"/>
    </source>
</evidence>
<name>A0A6V7Y8E3_MELEN</name>
<proteinExistence type="predicted"/>
<protein>
    <submittedName>
        <fullName evidence="1">Uncharacterized protein</fullName>
    </submittedName>
</protein>
<organism evidence="1 2">
    <name type="scientific">Meloidogyne enterolobii</name>
    <name type="common">Root-knot nematode worm</name>
    <name type="synonym">Meloidogyne mayaguensis</name>
    <dbReference type="NCBI Taxonomy" id="390850"/>
    <lineage>
        <taxon>Eukaryota</taxon>
        <taxon>Metazoa</taxon>
        <taxon>Ecdysozoa</taxon>
        <taxon>Nematoda</taxon>
        <taxon>Chromadorea</taxon>
        <taxon>Rhabditida</taxon>
        <taxon>Tylenchina</taxon>
        <taxon>Tylenchomorpha</taxon>
        <taxon>Tylenchoidea</taxon>
        <taxon>Meloidogynidae</taxon>
        <taxon>Meloidogyninae</taxon>
        <taxon>Meloidogyne</taxon>
    </lineage>
</organism>
<dbReference type="AlphaFoldDB" id="A0A6V7Y8E3"/>
<gene>
    <name evidence="1" type="ORF">MENT_LOCUS61741</name>
</gene>
<sequence>MPVRSLNKLGPFSKHSFKEGEFPDFAAPLKTSLIFVCSLSSLNTAKCGK</sequence>
<comment type="caution">
    <text evidence="1">The sequence shown here is derived from an EMBL/GenBank/DDBJ whole genome shotgun (WGS) entry which is preliminary data.</text>
</comment>
<dbReference type="Proteomes" id="UP000580250">
    <property type="component" value="Unassembled WGS sequence"/>
</dbReference>
<dbReference type="EMBL" id="CAJEWN010003480">
    <property type="protein sequence ID" value="CAD2207774.1"/>
    <property type="molecule type" value="Genomic_DNA"/>
</dbReference>
<accession>A0A6V7Y8E3</accession>
<reference evidence="1 2" key="1">
    <citation type="submission" date="2020-08" db="EMBL/GenBank/DDBJ databases">
        <authorList>
            <person name="Koutsovoulos G."/>
            <person name="Danchin GJ E."/>
        </authorList>
    </citation>
    <scope>NUCLEOTIDE SEQUENCE [LARGE SCALE GENOMIC DNA]</scope>
</reference>
<evidence type="ECO:0000313" key="2">
    <source>
        <dbReference type="Proteomes" id="UP000580250"/>
    </source>
</evidence>